<dbReference type="GO" id="GO:0098542">
    <property type="term" value="P:defense response to other organism"/>
    <property type="evidence" value="ECO:0007669"/>
    <property type="project" value="TreeGrafter"/>
</dbReference>
<dbReference type="PRINTS" id="PR00364">
    <property type="entry name" value="DISEASERSIST"/>
</dbReference>
<dbReference type="PANTHER" id="PTHR23155">
    <property type="entry name" value="DISEASE RESISTANCE PROTEIN RP"/>
    <property type="match status" value="1"/>
</dbReference>
<dbReference type="InterPro" id="IPR036388">
    <property type="entry name" value="WH-like_DNA-bd_sf"/>
</dbReference>
<proteinExistence type="predicted"/>
<evidence type="ECO:0000256" key="1">
    <source>
        <dbReference type="ARBA" id="ARBA00022737"/>
    </source>
</evidence>
<evidence type="ECO:0000313" key="9">
    <source>
        <dbReference type="Proteomes" id="UP000525078"/>
    </source>
</evidence>
<dbReference type="Pfam" id="PF18052">
    <property type="entry name" value="Rx_N"/>
    <property type="match status" value="1"/>
</dbReference>
<dbReference type="Proteomes" id="UP000525078">
    <property type="component" value="Unassembled WGS sequence"/>
</dbReference>
<evidence type="ECO:0000259" key="5">
    <source>
        <dbReference type="Pfam" id="PF18052"/>
    </source>
</evidence>
<dbReference type="InterPro" id="IPR041118">
    <property type="entry name" value="Rx_N"/>
</dbReference>
<reference evidence="8 9" key="1">
    <citation type="journal article" date="2020" name="bioRxiv">
        <title>Sequence and annotation of 42 cannabis genomes reveals extensive copy number variation in cannabinoid synthesis and pathogen resistance genes.</title>
        <authorList>
            <person name="Mckernan K.J."/>
            <person name="Helbert Y."/>
            <person name="Kane L.T."/>
            <person name="Ebling H."/>
            <person name="Zhang L."/>
            <person name="Liu B."/>
            <person name="Eaton Z."/>
            <person name="Mclaughlin S."/>
            <person name="Kingan S."/>
            <person name="Baybayan P."/>
            <person name="Concepcion G."/>
            <person name="Jordan M."/>
            <person name="Riva A."/>
            <person name="Barbazuk W."/>
            <person name="Harkins T."/>
        </authorList>
    </citation>
    <scope>NUCLEOTIDE SEQUENCE [LARGE SCALE GENOMIC DNA]</scope>
    <source>
        <strain evidence="9">cv. Jamaican Lion 4</strain>
        <tissue evidence="8">Leaf</tissue>
    </source>
</reference>
<dbReference type="InterPro" id="IPR002182">
    <property type="entry name" value="NB-ARC"/>
</dbReference>
<protein>
    <submittedName>
        <fullName evidence="8">Uncharacterized protein</fullName>
    </submittedName>
</protein>
<feature type="domain" description="Disease resistance protein winged helix" evidence="6">
    <location>
        <begin position="320"/>
        <end position="390"/>
    </location>
</feature>
<dbReference type="InterPro" id="IPR027417">
    <property type="entry name" value="P-loop_NTPase"/>
</dbReference>
<dbReference type="InterPro" id="IPR044974">
    <property type="entry name" value="Disease_R_plants"/>
</dbReference>
<accession>A0A7J6G6H6</accession>
<keyword evidence="1" id="KW-0677">Repeat</keyword>
<dbReference type="Gene3D" id="1.10.8.430">
    <property type="entry name" value="Helical domain of apoptotic protease-activating factors"/>
    <property type="match status" value="1"/>
</dbReference>
<dbReference type="InterPro" id="IPR058922">
    <property type="entry name" value="WHD_DRP"/>
</dbReference>
<feature type="domain" description="Disease resistance N-terminal" evidence="5">
    <location>
        <begin position="6"/>
        <end position="92"/>
    </location>
</feature>
<dbReference type="PANTHER" id="PTHR23155:SF1156">
    <property type="entry name" value="LEUCINE-RICH REPEAT AND WD REPEAT-CONTAINING PROTEIN 1"/>
    <property type="match status" value="1"/>
</dbReference>
<evidence type="ECO:0000259" key="6">
    <source>
        <dbReference type="Pfam" id="PF23559"/>
    </source>
</evidence>
<comment type="caution">
    <text evidence="8">The sequence shown here is derived from an EMBL/GenBank/DDBJ whole genome shotgun (WGS) entry which is preliminary data.</text>
</comment>
<organism evidence="8 9">
    <name type="scientific">Cannabis sativa</name>
    <name type="common">Hemp</name>
    <name type="synonym">Marijuana</name>
    <dbReference type="NCBI Taxonomy" id="3483"/>
    <lineage>
        <taxon>Eukaryota</taxon>
        <taxon>Viridiplantae</taxon>
        <taxon>Streptophyta</taxon>
        <taxon>Embryophyta</taxon>
        <taxon>Tracheophyta</taxon>
        <taxon>Spermatophyta</taxon>
        <taxon>Magnoliopsida</taxon>
        <taxon>eudicotyledons</taxon>
        <taxon>Gunneridae</taxon>
        <taxon>Pentapetalae</taxon>
        <taxon>rosids</taxon>
        <taxon>fabids</taxon>
        <taxon>Rosales</taxon>
        <taxon>Cannabaceae</taxon>
        <taxon>Cannabis</taxon>
    </lineage>
</organism>
<dbReference type="SUPFAM" id="SSF52058">
    <property type="entry name" value="L domain-like"/>
    <property type="match status" value="1"/>
</dbReference>
<dbReference type="Gene3D" id="3.40.50.300">
    <property type="entry name" value="P-loop containing nucleotide triphosphate hydrolases"/>
    <property type="match status" value="1"/>
</dbReference>
<dbReference type="InterPro" id="IPR042197">
    <property type="entry name" value="Apaf_helical"/>
</dbReference>
<name>A0A7J6G6H6_CANSA</name>
<dbReference type="Pfam" id="PF23559">
    <property type="entry name" value="WHD_DRP"/>
    <property type="match status" value="1"/>
</dbReference>
<evidence type="ECO:0000256" key="2">
    <source>
        <dbReference type="ARBA" id="ARBA00022741"/>
    </source>
</evidence>
<dbReference type="InterPro" id="IPR056789">
    <property type="entry name" value="LRR_R13L1-DRL21"/>
</dbReference>
<dbReference type="Gene3D" id="1.10.10.10">
    <property type="entry name" value="Winged helix-like DNA-binding domain superfamily/Winged helix DNA-binding domain"/>
    <property type="match status" value="1"/>
</dbReference>
<evidence type="ECO:0000256" key="3">
    <source>
        <dbReference type="ARBA" id="ARBA00022821"/>
    </source>
</evidence>
<sequence length="824" mass="93866">MAEFMISRLVQQLFTNQLRKLGRSVMEEVEKLSFKLAQVQTALTIADQIQFSDVSVKQWVHKVEDFCYEADSMFEEFKSIAENHKAGDQSTTNTDCSSKKLISLSCIPSSTSSITINKITTACKIIELNKKLDVIISEQKTLAFERSSSTEREPEMTTSRFLLVLDNVWNEDRSKWVALEGSLNNGAQGSKVMVTTGNKKVAVMMKATTHMIFLDRLSNESCWYITRSLAFSEGLPVHQFQQLKEIGKKIVKNNCKGVPLIAKAYGNLLRSKSSEEEWYGVLKTQLWELSDVRQSVVDTLLSCYYDLSPLEKCCLLYCSILPADFEIDKDDLIQLWMSQGYLGSDKKSFQRGENCFKSLVMRSIMFQKIETNNFHGNFTKWKMNDVIHGFVRFATRSSKTLKFRTIYATGSDELSNLVNHDSLSKLSSNLRTLSLIGCDLQKLQRGTEKLTRLRYLNLSNNLWLKELPNQLCSLQNLQTLRLNGCVKLRRLPERMEELVNLQHLYLRGCDQLEELPIEIERLTSLETLDLFVVPSSSNGFNKNSKAMKLGDLSKLKQCRGNLQIRDIGNEEDAVEANKAKIVSLQNLVGLELNFCRRNNDSQRKHHVSLALLEALQPPPWLHSLEIREYVGATFPNWLVCLENLTRLVLKDCHECKKLPPCGMLPSLRVLHVEAMGNLETVGPEFFGTSEAEENFSESFPKLEELCFRDLAKWEKWSDFNYTSLLSLSDFLISYSAPESSYTTTPSPKFKYKTTIMPSLVSLKISNCHKLATLPNFIGTKGVLTIHNCPILEQRLQKPEEGMDWVTISEIPNNQGLEKRLAAPN</sequence>
<feature type="domain" description="R13L1/DRL21-like LRR repeat region" evidence="7">
    <location>
        <begin position="549"/>
        <end position="675"/>
    </location>
</feature>
<evidence type="ECO:0000259" key="4">
    <source>
        <dbReference type="Pfam" id="PF00931"/>
    </source>
</evidence>
<evidence type="ECO:0000313" key="8">
    <source>
        <dbReference type="EMBL" id="KAF4378382.1"/>
    </source>
</evidence>
<dbReference type="Pfam" id="PF00931">
    <property type="entry name" value="NB-ARC"/>
    <property type="match status" value="1"/>
</dbReference>
<keyword evidence="2" id="KW-0547">Nucleotide-binding</keyword>
<evidence type="ECO:0000259" key="7">
    <source>
        <dbReference type="Pfam" id="PF25019"/>
    </source>
</evidence>
<dbReference type="SUPFAM" id="SSF52540">
    <property type="entry name" value="P-loop containing nucleoside triphosphate hydrolases"/>
    <property type="match status" value="1"/>
</dbReference>
<dbReference type="Gene3D" id="3.80.10.10">
    <property type="entry name" value="Ribonuclease Inhibitor"/>
    <property type="match status" value="1"/>
</dbReference>
<feature type="domain" description="NB-ARC" evidence="4">
    <location>
        <begin position="155"/>
        <end position="232"/>
    </location>
</feature>
<dbReference type="Pfam" id="PF25019">
    <property type="entry name" value="LRR_R13L1-DRL21"/>
    <property type="match status" value="1"/>
</dbReference>
<gene>
    <name evidence="8" type="ORF">F8388_021576</name>
</gene>
<keyword evidence="3" id="KW-0611">Plant defense</keyword>
<dbReference type="Gene3D" id="1.20.5.4130">
    <property type="match status" value="1"/>
</dbReference>
<dbReference type="EMBL" id="JAATIP010000074">
    <property type="protein sequence ID" value="KAF4378382.1"/>
    <property type="molecule type" value="Genomic_DNA"/>
</dbReference>
<dbReference type="GO" id="GO:0043531">
    <property type="term" value="F:ADP binding"/>
    <property type="evidence" value="ECO:0007669"/>
    <property type="project" value="InterPro"/>
</dbReference>
<dbReference type="AlphaFoldDB" id="A0A7J6G6H6"/>
<dbReference type="InterPro" id="IPR032675">
    <property type="entry name" value="LRR_dom_sf"/>
</dbReference>